<dbReference type="Proteomes" id="UP001497482">
    <property type="component" value="Chromosome 22"/>
</dbReference>
<dbReference type="InterPro" id="IPR052805">
    <property type="entry name" value="GEF_Ubiquitin-Prot_Reg"/>
</dbReference>
<evidence type="ECO:0000313" key="1">
    <source>
        <dbReference type="EMBL" id="CAL1597655.1"/>
    </source>
</evidence>
<keyword evidence="2" id="KW-1185">Reference proteome</keyword>
<sequence length="203" mass="23013">MRCVVVRLPGYGTTARSDLVQTGFRPGPDLSWVSIMSSRPTPHSVKRWPLQGTDYAAPRDQVRAPGTLFSSWTPLTNKTHNLQLFEKRVELLLHWFDLWTDEGTRQLLSSHLCVLYQSPDHTLPDCLRALEPVADMGLFLFSDALVLTRLDQRHVPFTVTQTRSHSFMASVALSGLSVREVNHSRCRYSVCCRYHVCCAPCVL</sequence>
<reference evidence="1 2" key="1">
    <citation type="submission" date="2024-04" db="EMBL/GenBank/DDBJ databases">
        <authorList>
            <person name="Waldvogel A.-M."/>
            <person name="Schoenle A."/>
        </authorList>
    </citation>
    <scope>NUCLEOTIDE SEQUENCE [LARGE SCALE GENOMIC DNA]</scope>
</reference>
<dbReference type="PANTHER" id="PTHR46857">
    <property type="entry name" value="EPITHELIAL CELL-TRANSFORMING SEQUENCE 2 ONCOGENE-LIKE"/>
    <property type="match status" value="1"/>
</dbReference>
<dbReference type="EMBL" id="OZ035844">
    <property type="protein sequence ID" value="CAL1597655.1"/>
    <property type="molecule type" value="Genomic_DNA"/>
</dbReference>
<gene>
    <name evidence="1" type="ORF">KC01_LOCUS26150</name>
</gene>
<name>A0AAV2L921_KNICA</name>
<evidence type="ECO:0000313" key="2">
    <source>
        <dbReference type="Proteomes" id="UP001497482"/>
    </source>
</evidence>
<accession>A0AAV2L921</accession>
<proteinExistence type="predicted"/>
<protein>
    <submittedName>
        <fullName evidence="1">Uncharacterized protein</fullName>
    </submittedName>
</protein>
<organism evidence="1 2">
    <name type="scientific">Knipowitschia caucasica</name>
    <name type="common">Caucasian dwarf goby</name>
    <name type="synonym">Pomatoschistus caucasicus</name>
    <dbReference type="NCBI Taxonomy" id="637954"/>
    <lineage>
        <taxon>Eukaryota</taxon>
        <taxon>Metazoa</taxon>
        <taxon>Chordata</taxon>
        <taxon>Craniata</taxon>
        <taxon>Vertebrata</taxon>
        <taxon>Euteleostomi</taxon>
        <taxon>Actinopterygii</taxon>
        <taxon>Neopterygii</taxon>
        <taxon>Teleostei</taxon>
        <taxon>Neoteleostei</taxon>
        <taxon>Acanthomorphata</taxon>
        <taxon>Gobiaria</taxon>
        <taxon>Gobiiformes</taxon>
        <taxon>Gobioidei</taxon>
        <taxon>Gobiidae</taxon>
        <taxon>Gobiinae</taxon>
        <taxon>Knipowitschia</taxon>
    </lineage>
</organism>
<dbReference type="PANTHER" id="PTHR46857:SF1">
    <property type="entry name" value="EPITHELIAL CELL-TRANSFORMING SEQUENCE 2 ONCOGENE-LIKE"/>
    <property type="match status" value="1"/>
</dbReference>
<dbReference type="AlphaFoldDB" id="A0AAV2L921"/>